<dbReference type="SUPFAM" id="SSF48403">
    <property type="entry name" value="Ankyrin repeat"/>
    <property type="match status" value="1"/>
</dbReference>
<accession>A0A183E602</accession>
<evidence type="ECO:0000256" key="1">
    <source>
        <dbReference type="ARBA" id="ARBA00022737"/>
    </source>
</evidence>
<reference evidence="6" key="1">
    <citation type="submission" date="2016-06" db="UniProtKB">
        <authorList>
            <consortium name="WormBaseParasite"/>
        </authorList>
    </citation>
    <scope>IDENTIFICATION</scope>
</reference>
<organism evidence="6">
    <name type="scientific">Gongylonema pulchrum</name>
    <dbReference type="NCBI Taxonomy" id="637853"/>
    <lineage>
        <taxon>Eukaryota</taxon>
        <taxon>Metazoa</taxon>
        <taxon>Ecdysozoa</taxon>
        <taxon>Nematoda</taxon>
        <taxon>Chromadorea</taxon>
        <taxon>Rhabditida</taxon>
        <taxon>Spirurina</taxon>
        <taxon>Spiruromorpha</taxon>
        <taxon>Spiruroidea</taxon>
        <taxon>Gongylonematidae</taxon>
        <taxon>Gongylonema</taxon>
    </lineage>
</organism>
<dbReference type="InterPro" id="IPR002110">
    <property type="entry name" value="Ankyrin_rpt"/>
</dbReference>
<reference evidence="4 5" key="2">
    <citation type="submission" date="2018-11" db="EMBL/GenBank/DDBJ databases">
        <authorList>
            <consortium name="Pathogen Informatics"/>
        </authorList>
    </citation>
    <scope>NUCLEOTIDE SEQUENCE [LARGE SCALE GENOMIC DNA]</scope>
</reference>
<dbReference type="PROSITE" id="PS50088">
    <property type="entry name" value="ANK_REPEAT"/>
    <property type="match status" value="2"/>
</dbReference>
<proteinExistence type="predicted"/>
<feature type="repeat" description="ANK" evidence="3">
    <location>
        <begin position="118"/>
        <end position="150"/>
    </location>
</feature>
<gene>
    <name evidence="4" type="ORF">GPUH_LOCUS16393</name>
</gene>
<dbReference type="Gene3D" id="1.25.40.20">
    <property type="entry name" value="Ankyrin repeat-containing domain"/>
    <property type="match status" value="1"/>
</dbReference>
<dbReference type="PANTHER" id="PTHR24198:SF183">
    <property type="entry name" value="SUPPRESSOR_ENHANCER OF LIN-12"/>
    <property type="match status" value="1"/>
</dbReference>
<keyword evidence="1" id="KW-0677">Repeat</keyword>
<dbReference type="Pfam" id="PF00023">
    <property type="entry name" value="Ank"/>
    <property type="match status" value="2"/>
</dbReference>
<sequence>MGNYKSRPPSSCTDELKKKISEGYAVVRSRLNDDVKPRFDAWNTIQNTCFQGTAKTLEEQLKGVESLDERTEDHQLSLLHLICAGHSEQQAEKIVQLFDACGDDEAKKEMLLKHQSKNGFSALHFAVYKGETETVEELLAAGADVDFGGRNKLPPLHLAVMCGNDELVDRLIEHGASLNAVDFVHFTPLHSATYFAHEKVRNVKFKITNCLKVYQLDLKRTALLF</sequence>
<dbReference type="PROSITE" id="PS50297">
    <property type="entry name" value="ANK_REP_REGION"/>
    <property type="match status" value="2"/>
</dbReference>
<feature type="repeat" description="ANK" evidence="3">
    <location>
        <begin position="151"/>
        <end position="183"/>
    </location>
</feature>
<protein>
    <submittedName>
        <fullName evidence="6">ANK_REP_REGION domain-containing protein</fullName>
    </submittedName>
</protein>
<keyword evidence="2 3" id="KW-0040">ANK repeat</keyword>
<dbReference type="PRINTS" id="PR01415">
    <property type="entry name" value="ANKYRIN"/>
</dbReference>
<name>A0A183E602_9BILA</name>
<evidence type="ECO:0000313" key="6">
    <source>
        <dbReference type="WBParaSite" id="GPUH_0001641501-mRNA-1"/>
    </source>
</evidence>
<evidence type="ECO:0000313" key="5">
    <source>
        <dbReference type="Proteomes" id="UP000271098"/>
    </source>
</evidence>
<dbReference type="PANTHER" id="PTHR24198">
    <property type="entry name" value="ANKYRIN REPEAT AND PROTEIN KINASE DOMAIN-CONTAINING PROTEIN"/>
    <property type="match status" value="1"/>
</dbReference>
<dbReference type="EMBL" id="UYRT01083694">
    <property type="protein sequence ID" value="VDN27794.1"/>
    <property type="molecule type" value="Genomic_DNA"/>
</dbReference>
<keyword evidence="5" id="KW-1185">Reference proteome</keyword>
<dbReference type="Proteomes" id="UP000271098">
    <property type="component" value="Unassembled WGS sequence"/>
</dbReference>
<dbReference type="WBParaSite" id="GPUH_0001641501-mRNA-1">
    <property type="protein sequence ID" value="GPUH_0001641501-mRNA-1"/>
    <property type="gene ID" value="GPUH_0001641501"/>
</dbReference>
<dbReference type="SMART" id="SM00248">
    <property type="entry name" value="ANK"/>
    <property type="match status" value="2"/>
</dbReference>
<evidence type="ECO:0000256" key="3">
    <source>
        <dbReference type="PROSITE-ProRule" id="PRU00023"/>
    </source>
</evidence>
<evidence type="ECO:0000256" key="2">
    <source>
        <dbReference type="ARBA" id="ARBA00023043"/>
    </source>
</evidence>
<evidence type="ECO:0000313" key="4">
    <source>
        <dbReference type="EMBL" id="VDN27794.1"/>
    </source>
</evidence>
<dbReference type="AlphaFoldDB" id="A0A183E602"/>
<dbReference type="OrthoDB" id="5855414at2759"/>
<dbReference type="InterPro" id="IPR036770">
    <property type="entry name" value="Ankyrin_rpt-contain_sf"/>
</dbReference>